<dbReference type="AlphaFoldDB" id="A0A1I7CKW1"/>
<evidence type="ECO:0000313" key="1">
    <source>
        <dbReference type="EMBL" id="SFU00024.1"/>
    </source>
</evidence>
<dbReference type="RefSeq" id="WP_093583195.1">
    <property type="nucleotide sequence ID" value="NZ_FPBA01000023.1"/>
</dbReference>
<dbReference type="EMBL" id="FPBA01000023">
    <property type="protein sequence ID" value="SFU00024.1"/>
    <property type="molecule type" value="Genomic_DNA"/>
</dbReference>
<dbReference type="OrthoDB" id="1550386at2"/>
<name>A0A1I7CKW1_9ACTN</name>
<reference evidence="2" key="1">
    <citation type="submission" date="2016-10" db="EMBL/GenBank/DDBJ databases">
        <authorList>
            <person name="Varghese N."/>
            <person name="Submissions S."/>
        </authorList>
    </citation>
    <scope>NUCLEOTIDE SEQUENCE [LARGE SCALE GENOMIC DNA]</scope>
    <source>
        <strain evidence="2">DSM 46136</strain>
    </source>
</reference>
<gene>
    <name evidence="1" type="ORF">SAMN05660657_04599</name>
</gene>
<accession>A0A1I7CKW1</accession>
<dbReference type="STRING" id="1296565.SAMN05660657_04599"/>
<protein>
    <submittedName>
        <fullName evidence="1">Uncharacterized protein</fullName>
    </submittedName>
</protein>
<keyword evidence="2" id="KW-1185">Reference proteome</keyword>
<evidence type="ECO:0000313" key="2">
    <source>
        <dbReference type="Proteomes" id="UP000199546"/>
    </source>
</evidence>
<dbReference type="Proteomes" id="UP000199546">
    <property type="component" value="Unassembled WGS sequence"/>
</dbReference>
<sequence>MHGWRSQVRDRDPATFREHVLGRVAWAGSVDPVLGARLRDLAARRLGRPRDGMIAGVPLLTSER</sequence>
<proteinExistence type="predicted"/>
<organism evidence="1 2">
    <name type="scientific">Geodermatophilus amargosae</name>
    <dbReference type="NCBI Taxonomy" id="1296565"/>
    <lineage>
        <taxon>Bacteria</taxon>
        <taxon>Bacillati</taxon>
        <taxon>Actinomycetota</taxon>
        <taxon>Actinomycetes</taxon>
        <taxon>Geodermatophilales</taxon>
        <taxon>Geodermatophilaceae</taxon>
        <taxon>Geodermatophilus</taxon>
    </lineage>
</organism>